<feature type="region of interest" description="Disordered" evidence="1">
    <location>
        <begin position="1"/>
        <end position="36"/>
    </location>
</feature>
<sequence length="346" mass="36577">MVRTKTNPTTSNDAAPAANSLAAPAPEAPKPVRLRVRGPTGPVTLDLQTTTPLKDLVEACAKQLNGVIANVSFRDPAGKPVTLLSEGAYPAGGALLIGPDSTLNEVGLASGDTLMVQVQSKKPAPKKKTKKKRPRDDDSDEEDVWVPSDGDDDDDAKARRLLGARASAVLDGGARQNDDAATVAASFINCHEAPEGLMGAAAGMWTSQEAARRVEAARAGRVRVRAASSTLQVYWRATARAKKETEERVRQFSADESVAVVCAILHRQAGSTRRKLSGDKPSTRLLTPEGVATRCPALFWSLYASSRTDPDDESSPGDVAFALEHVVSQAMAKYEADVAALQRGAA</sequence>
<feature type="compositionally biased region" description="Basic residues" evidence="1">
    <location>
        <begin position="123"/>
        <end position="133"/>
    </location>
</feature>
<gene>
    <name evidence="2" type="ORF">PECAL_4P13160</name>
</gene>
<evidence type="ECO:0000313" key="2">
    <source>
        <dbReference type="EMBL" id="CAH0374058.1"/>
    </source>
</evidence>
<feature type="compositionally biased region" description="Acidic residues" evidence="1">
    <location>
        <begin position="137"/>
        <end position="155"/>
    </location>
</feature>
<keyword evidence="3" id="KW-1185">Reference proteome</keyword>
<dbReference type="Proteomes" id="UP000789595">
    <property type="component" value="Unassembled WGS sequence"/>
</dbReference>
<proteinExistence type="predicted"/>
<dbReference type="EMBL" id="CAKKNE010000004">
    <property type="protein sequence ID" value="CAH0374058.1"/>
    <property type="molecule type" value="Genomic_DNA"/>
</dbReference>
<feature type="region of interest" description="Disordered" evidence="1">
    <location>
        <begin position="118"/>
        <end position="155"/>
    </location>
</feature>
<comment type="caution">
    <text evidence="2">The sequence shown here is derived from an EMBL/GenBank/DDBJ whole genome shotgun (WGS) entry which is preliminary data.</text>
</comment>
<feature type="compositionally biased region" description="Low complexity" evidence="1">
    <location>
        <begin position="14"/>
        <end position="25"/>
    </location>
</feature>
<protein>
    <submittedName>
        <fullName evidence="2">Uncharacterized protein</fullName>
    </submittedName>
</protein>
<dbReference type="OrthoDB" id="10643083at2759"/>
<name>A0A8J2SP71_9STRA</name>
<evidence type="ECO:0000256" key="1">
    <source>
        <dbReference type="SAM" id="MobiDB-lite"/>
    </source>
</evidence>
<organism evidence="2 3">
    <name type="scientific">Pelagomonas calceolata</name>
    <dbReference type="NCBI Taxonomy" id="35677"/>
    <lineage>
        <taxon>Eukaryota</taxon>
        <taxon>Sar</taxon>
        <taxon>Stramenopiles</taxon>
        <taxon>Ochrophyta</taxon>
        <taxon>Pelagophyceae</taxon>
        <taxon>Pelagomonadales</taxon>
        <taxon>Pelagomonadaceae</taxon>
        <taxon>Pelagomonas</taxon>
    </lineage>
</organism>
<reference evidence="2" key="1">
    <citation type="submission" date="2021-11" db="EMBL/GenBank/DDBJ databases">
        <authorList>
            <consortium name="Genoscope - CEA"/>
            <person name="William W."/>
        </authorList>
    </citation>
    <scope>NUCLEOTIDE SEQUENCE</scope>
</reference>
<evidence type="ECO:0000313" key="3">
    <source>
        <dbReference type="Proteomes" id="UP000789595"/>
    </source>
</evidence>
<feature type="compositionally biased region" description="Polar residues" evidence="1">
    <location>
        <begin position="1"/>
        <end position="13"/>
    </location>
</feature>
<dbReference type="AlphaFoldDB" id="A0A8J2SP71"/>
<accession>A0A8J2SP71</accession>